<evidence type="ECO:0000313" key="6">
    <source>
        <dbReference type="Proteomes" id="UP000321393"/>
    </source>
</evidence>
<dbReference type="PANTHER" id="PTHR47926">
    <property type="entry name" value="PENTATRICOPEPTIDE REPEAT-CONTAINING PROTEIN"/>
    <property type="match status" value="1"/>
</dbReference>
<gene>
    <name evidence="5" type="ORF">E6C27_scaffold120G002430</name>
</gene>
<dbReference type="InterPro" id="IPR046960">
    <property type="entry name" value="PPR_At4g14850-like_plant"/>
</dbReference>
<dbReference type="InterPro" id="IPR011990">
    <property type="entry name" value="TPR-like_helical_dom_sf"/>
</dbReference>
<evidence type="ECO:0000256" key="2">
    <source>
        <dbReference type="ARBA" id="ARBA00022737"/>
    </source>
</evidence>
<dbReference type="Pfam" id="PF14432">
    <property type="entry name" value="DYW_deaminase"/>
    <property type="match status" value="1"/>
</dbReference>
<dbReference type="GO" id="GO:0009451">
    <property type="term" value="P:RNA modification"/>
    <property type="evidence" value="ECO:0007669"/>
    <property type="project" value="InterPro"/>
</dbReference>
<dbReference type="AlphaFoldDB" id="A0A5A7U9Q2"/>
<evidence type="ECO:0000256" key="1">
    <source>
        <dbReference type="ARBA" id="ARBA00006643"/>
    </source>
</evidence>
<dbReference type="FunFam" id="1.25.40.10:FF:000348">
    <property type="entry name" value="Pentatricopeptide repeat-containing protein chloroplastic"/>
    <property type="match status" value="1"/>
</dbReference>
<dbReference type="FunFam" id="1.25.40.10:FF:000242">
    <property type="entry name" value="Pentatricopeptide repeat-containing protein"/>
    <property type="match status" value="1"/>
</dbReference>
<organism evidence="5 6">
    <name type="scientific">Cucumis melo var. makuwa</name>
    <name type="common">Oriental melon</name>
    <dbReference type="NCBI Taxonomy" id="1194695"/>
    <lineage>
        <taxon>Eukaryota</taxon>
        <taxon>Viridiplantae</taxon>
        <taxon>Streptophyta</taxon>
        <taxon>Embryophyta</taxon>
        <taxon>Tracheophyta</taxon>
        <taxon>Spermatophyta</taxon>
        <taxon>Magnoliopsida</taxon>
        <taxon>eudicotyledons</taxon>
        <taxon>Gunneridae</taxon>
        <taxon>Pentapetalae</taxon>
        <taxon>rosids</taxon>
        <taxon>fabids</taxon>
        <taxon>Cucurbitales</taxon>
        <taxon>Cucurbitaceae</taxon>
        <taxon>Benincaseae</taxon>
        <taxon>Cucumis</taxon>
    </lineage>
</organism>
<name>A0A5A7U9Q2_CUCMM</name>
<evidence type="ECO:0000259" key="4">
    <source>
        <dbReference type="Pfam" id="PF14432"/>
    </source>
</evidence>
<dbReference type="EMBL" id="SSTE01010327">
    <property type="protein sequence ID" value="KAA0052633.1"/>
    <property type="molecule type" value="Genomic_DNA"/>
</dbReference>
<dbReference type="Proteomes" id="UP000321393">
    <property type="component" value="Unassembled WGS sequence"/>
</dbReference>
<dbReference type="InterPro" id="IPR046848">
    <property type="entry name" value="E_motif"/>
</dbReference>
<feature type="repeat" description="PPR" evidence="3">
    <location>
        <begin position="354"/>
        <end position="388"/>
    </location>
</feature>
<keyword evidence="2" id="KW-0677">Repeat</keyword>
<dbReference type="PANTHER" id="PTHR47926:SF367">
    <property type="entry name" value="DYW DOMAIN-CONTAINING PROTEIN"/>
    <property type="match status" value="1"/>
</dbReference>
<proteinExistence type="inferred from homology"/>
<comment type="similarity">
    <text evidence="1">Belongs to the PPR family. PCMP-H subfamily.</text>
</comment>
<dbReference type="GO" id="GO:0003723">
    <property type="term" value="F:RNA binding"/>
    <property type="evidence" value="ECO:0007669"/>
    <property type="project" value="InterPro"/>
</dbReference>
<reference evidence="5 6" key="1">
    <citation type="submission" date="2019-08" db="EMBL/GenBank/DDBJ databases">
        <title>Draft genome sequences of two oriental melons (Cucumis melo L. var makuwa).</title>
        <authorList>
            <person name="Kwon S.-Y."/>
        </authorList>
    </citation>
    <scope>NUCLEOTIDE SEQUENCE [LARGE SCALE GENOMIC DNA]</scope>
    <source>
        <strain evidence="6">cv. SW 3</strain>
        <tissue evidence="5">Leaf</tissue>
    </source>
</reference>
<feature type="domain" description="DYW" evidence="4">
    <location>
        <begin position="569"/>
        <end position="661"/>
    </location>
</feature>
<dbReference type="Gene3D" id="1.25.40.10">
    <property type="entry name" value="Tetratricopeptide repeat domain"/>
    <property type="match status" value="3"/>
</dbReference>
<dbReference type="NCBIfam" id="TIGR00756">
    <property type="entry name" value="PPR"/>
    <property type="match status" value="3"/>
</dbReference>
<dbReference type="GO" id="GO:0008270">
    <property type="term" value="F:zinc ion binding"/>
    <property type="evidence" value="ECO:0007669"/>
    <property type="project" value="InterPro"/>
</dbReference>
<feature type="repeat" description="PPR" evidence="3">
    <location>
        <begin position="222"/>
        <end position="256"/>
    </location>
</feature>
<protein>
    <submittedName>
        <fullName evidence="5">Pentatricopeptide repeat-containing protein</fullName>
    </submittedName>
</protein>
<sequence length="661" mass="73652">MEEGLAVRKEANIGRIGKRTGVIEISGIRKGISEVEDGSRLNFHLFSTVPNPRLPSPLSSLPPTPGITQIKQAHARTIVFGLANDGRITPHLLAFLAISSSSLPSDYALSIYNSIPHPSVFATNNMIRCFVKGDLPRHSISLYSHMCRSFEVAPNKHTLTFVLQACSNALAIREGAQVQTHVIKLGFVKDVFVRNALIHLYCTCCRVESAKQVFDEVPSSRDVVSWNSMIAGFVRHGQISDAQKLFVEMPEKDVISWGTIISGCVQNGELEKALDYFKELGEQKLRPNEAILVSLLAAAAQLGTLEYGKMIHSIADSLRFPMTASLGTALVDMYAKCGCIDESRFLFDRMPEKDKWSWNVMICGLATHGLGQEALALFEKFLTQGFHPINVTFIGVLTACSRAGLVSEGRHFFKLMTDTYGIEPEMEHYGCMVDLLSRAGFVYDAVEMINRMPAPPDPVLWASVLGSCQVHGFVELGEEIGNKLIQMDPTHNGHYVQLARIFARLRKWEDVSKVRRLMAERNSNKVAGWSLIEAEGRVHQFVAGDKEHERTTEIYKMLEIIGVRIAAAGYSANVTSVLHDIEEEEKENAIKEHSERLAIAFGLLVTKVGDCIRIIKNLRVCGDCHEVSKIISQVFEREIIVRDGSRFHHFKNGSCSCQDYW</sequence>
<dbReference type="PROSITE" id="PS51375">
    <property type="entry name" value="PPR"/>
    <property type="match status" value="2"/>
</dbReference>
<comment type="caution">
    <text evidence="5">The sequence shown here is derived from an EMBL/GenBank/DDBJ whole genome shotgun (WGS) entry which is preliminary data.</text>
</comment>
<dbReference type="OrthoDB" id="1654150at2759"/>
<dbReference type="InterPro" id="IPR002885">
    <property type="entry name" value="PPR_rpt"/>
</dbReference>
<dbReference type="InterPro" id="IPR032867">
    <property type="entry name" value="DYW_dom"/>
</dbReference>
<evidence type="ECO:0000313" key="5">
    <source>
        <dbReference type="EMBL" id="KAA0052633.1"/>
    </source>
</evidence>
<accession>A0A5A7U9Q2</accession>
<dbReference type="Pfam" id="PF01535">
    <property type="entry name" value="PPR"/>
    <property type="match status" value="8"/>
</dbReference>
<evidence type="ECO:0000256" key="3">
    <source>
        <dbReference type="PROSITE-ProRule" id="PRU00708"/>
    </source>
</evidence>
<dbReference type="Pfam" id="PF20431">
    <property type="entry name" value="E_motif"/>
    <property type="match status" value="1"/>
</dbReference>